<evidence type="ECO:0000256" key="2">
    <source>
        <dbReference type="ARBA" id="ARBA00023125"/>
    </source>
</evidence>
<dbReference type="Gene3D" id="1.10.10.60">
    <property type="entry name" value="Homeodomain-like"/>
    <property type="match status" value="1"/>
</dbReference>
<organism evidence="6 7">
    <name type="scientific">Burkholderia gladioli</name>
    <name type="common">Pseudomonas marginata</name>
    <name type="synonym">Phytomonas marginata</name>
    <dbReference type="NCBI Taxonomy" id="28095"/>
    <lineage>
        <taxon>Bacteria</taxon>
        <taxon>Pseudomonadati</taxon>
        <taxon>Pseudomonadota</taxon>
        <taxon>Betaproteobacteria</taxon>
        <taxon>Burkholderiales</taxon>
        <taxon>Burkholderiaceae</taxon>
        <taxon>Burkholderia</taxon>
    </lineage>
</organism>
<dbReference type="SUPFAM" id="SSF46689">
    <property type="entry name" value="Homeodomain-like"/>
    <property type="match status" value="1"/>
</dbReference>
<dbReference type="InterPro" id="IPR004111">
    <property type="entry name" value="Repressor_TetR_C"/>
</dbReference>
<dbReference type="GO" id="GO:0003700">
    <property type="term" value="F:DNA-binding transcription factor activity"/>
    <property type="evidence" value="ECO:0007669"/>
    <property type="project" value="TreeGrafter"/>
</dbReference>
<evidence type="ECO:0000256" key="4">
    <source>
        <dbReference type="PROSITE-ProRule" id="PRU00335"/>
    </source>
</evidence>
<dbReference type="SUPFAM" id="SSF48498">
    <property type="entry name" value="Tetracyclin repressor-like, C-terminal domain"/>
    <property type="match status" value="1"/>
</dbReference>
<evidence type="ECO:0000259" key="5">
    <source>
        <dbReference type="PROSITE" id="PS50977"/>
    </source>
</evidence>
<keyword evidence="1" id="KW-0805">Transcription regulation</keyword>
<keyword evidence="3" id="KW-0804">Transcription</keyword>
<evidence type="ECO:0000256" key="1">
    <source>
        <dbReference type="ARBA" id="ARBA00023015"/>
    </source>
</evidence>
<protein>
    <submittedName>
        <fullName evidence="6">TetR-family transcriptional regulator</fullName>
    </submittedName>
</protein>
<keyword evidence="2 4" id="KW-0238">DNA-binding</keyword>
<dbReference type="Pfam" id="PF00440">
    <property type="entry name" value="TetR_N"/>
    <property type="match status" value="1"/>
</dbReference>
<dbReference type="AlphaFoldDB" id="A0AAW3F5I9"/>
<dbReference type="GO" id="GO:0045892">
    <property type="term" value="P:negative regulation of DNA-templated transcription"/>
    <property type="evidence" value="ECO:0007669"/>
    <property type="project" value="InterPro"/>
</dbReference>
<dbReference type="PROSITE" id="PS50977">
    <property type="entry name" value="HTH_TETR_2"/>
    <property type="match status" value="1"/>
</dbReference>
<dbReference type="EMBL" id="JPGG01000016">
    <property type="protein sequence ID" value="KGC14991.1"/>
    <property type="molecule type" value="Genomic_DNA"/>
</dbReference>
<dbReference type="PANTHER" id="PTHR30055">
    <property type="entry name" value="HTH-TYPE TRANSCRIPTIONAL REGULATOR RUTR"/>
    <property type="match status" value="1"/>
</dbReference>
<dbReference type="RefSeq" id="WP_036055361.1">
    <property type="nucleotide sequence ID" value="NZ_CADEVY010000016.1"/>
</dbReference>
<evidence type="ECO:0000313" key="7">
    <source>
        <dbReference type="Proteomes" id="UP000029590"/>
    </source>
</evidence>
<dbReference type="InterPro" id="IPR009057">
    <property type="entry name" value="Homeodomain-like_sf"/>
</dbReference>
<evidence type="ECO:0000256" key="3">
    <source>
        <dbReference type="ARBA" id="ARBA00023163"/>
    </source>
</evidence>
<dbReference type="Pfam" id="PF02909">
    <property type="entry name" value="TetR_C_1"/>
    <property type="match status" value="1"/>
</dbReference>
<dbReference type="InterPro" id="IPR050109">
    <property type="entry name" value="HTH-type_TetR-like_transc_reg"/>
</dbReference>
<dbReference type="KEGG" id="bgo:BM43_6432"/>
<gene>
    <name evidence="6" type="ORF">DM48_1336</name>
</gene>
<feature type="DNA-binding region" description="H-T-H motif" evidence="4">
    <location>
        <begin position="37"/>
        <end position="56"/>
    </location>
</feature>
<dbReference type="InterPro" id="IPR036271">
    <property type="entry name" value="Tet_transcr_reg_TetR-rel_C_sf"/>
</dbReference>
<proteinExistence type="predicted"/>
<sequence>MATQSRSPQRRESSLSREQIIEASIEILDNAGESGLTFRALSQRLATGPGAIYWHVDNKHDLLSAACDAILAGAMAPPSRRVSPKTAIRALALSLFDTIDAHPWIGSALNRVPGQLPMVRMLERIGQQVRALEVPERALWSTVHALLSYILGVSAQNAANARIAQELDVERASFLDEIATAWSELDPETFPFTRSLANQMRTHDDREDFLAGIDLILAGIETKRAR</sequence>
<comment type="caution">
    <text evidence="6">The sequence shown here is derived from an EMBL/GenBank/DDBJ whole genome shotgun (WGS) entry which is preliminary data.</text>
</comment>
<dbReference type="PANTHER" id="PTHR30055:SF151">
    <property type="entry name" value="TRANSCRIPTIONAL REGULATORY PROTEIN"/>
    <property type="match status" value="1"/>
</dbReference>
<name>A0AAW3F5I9_BURGA</name>
<dbReference type="GO" id="GO:0000976">
    <property type="term" value="F:transcription cis-regulatory region binding"/>
    <property type="evidence" value="ECO:0007669"/>
    <property type="project" value="TreeGrafter"/>
</dbReference>
<dbReference type="InterPro" id="IPR001647">
    <property type="entry name" value="HTH_TetR"/>
</dbReference>
<feature type="domain" description="HTH tetR-type" evidence="5">
    <location>
        <begin position="14"/>
        <end position="74"/>
    </location>
</feature>
<dbReference type="Proteomes" id="UP000029590">
    <property type="component" value="Unassembled WGS sequence"/>
</dbReference>
<accession>A0AAW3F5I9</accession>
<reference evidence="6 7" key="1">
    <citation type="submission" date="2014-04" db="EMBL/GenBank/DDBJ databases">
        <authorList>
            <person name="Bishop-Lilly K.A."/>
            <person name="Broomall S.M."/>
            <person name="Chain P.S."/>
            <person name="Chertkov O."/>
            <person name="Coyne S.R."/>
            <person name="Daligault H.E."/>
            <person name="Davenport K.W."/>
            <person name="Erkkila T."/>
            <person name="Frey K.G."/>
            <person name="Gibbons H.S."/>
            <person name="Gu W."/>
            <person name="Jaissle J."/>
            <person name="Johnson S.L."/>
            <person name="Koroleva G.I."/>
            <person name="Ladner J.T."/>
            <person name="Lo C.-C."/>
            <person name="Minogue T.D."/>
            <person name="Munk C."/>
            <person name="Palacios G.F."/>
            <person name="Redden C.L."/>
            <person name="Rosenzweig C.N."/>
            <person name="Scholz M.B."/>
            <person name="Teshima H."/>
            <person name="Xu Y."/>
        </authorList>
    </citation>
    <scope>NUCLEOTIDE SEQUENCE [LARGE SCALE GENOMIC DNA]</scope>
    <source>
        <strain evidence="7">gladioli</strain>
    </source>
</reference>
<evidence type="ECO:0000313" key="6">
    <source>
        <dbReference type="EMBL" id="KGC14991.1"/>
    </source>
</evidence>
<dbReference type="Gene3D" id="1.10.357.10">
    <property type="entry name" value="Tetracycline Repressor, domain 2"/>
    <property type="match status" value="1"/>
</dbReference>